<reference evidence="2" key="2">
    <citation type="submission" date="2015-11" db="EMBL/GenBank/DDBJ databases">
        <title>Muscle protein studies in Lepidocephalus sp.</title>
        <authorList>
            <person name="Shobana M."/>
            <person name="Raghavan K."/>
            <person name="Vignesh S.P."/>
            <person name="Vijay V."/>
            <person name="Muthu Kumar S."/>
            <person name="Ramesh U."/>
        </authorList>
    </citation>
    <scope>NUCLEOTIDE SEQUENCE</scope>
</reference>
<proteinExistence type="predicted"/>
<feature type="non-terminal residue" evidence="2">
    <location>
        <position position="1"/>
    </location>
</feature>
<protein>
    <submittedName>
        <fullName evidence="2">Actin</fullName>
    </submittedName>
</protein>
<dbReference type="EMBL" id="LN890330">
    <property type="protein sequence ID" value="CUR62587.1"/>
    <property type="molecule type" value="Genomic_DNA"/>
</dbReference>
<feature type="non-terminal residue" evidence="2">
    <location>
        <position position="54"/>
    </location>
</feature>
<accession>A0A0S4L070</accession>
<organism evidence="2">
    <name type="scientific">Lepidocephalichthys thermalis</name>
    <name type="common">common spiny loach</name>
    <dbReference type="NCBI Taxonomy" id="457492"/>
    <lineage>
        <taxon>Eukaryota</taxon>
        <taxon>Metazoa</taxon>
        <taxon>Chordata</taxon>
        <taxon>Craniata</taxon>
        <taxon>Vertebrata</taxon>
        <taxon>Euteleostomi</taxon>
        <taxon>Actinopterygii</taxon>
        <taxon>Neopterygii</taxon>
        <taxon>Teleostei</taxon>
        <taxon>Ostariophysi</taxon>
        <taxon>Cypriniformes</taxon>
        <taxon>Cobitidae</taxon>
        <taxon>Cobitinae</taxon>
        <taxon>Lepidocephalichthys</taxon>
    </lineage>
</organism>
<reference evidence="2" key="1">
    <citation type="submission" date="2015-09" db="EMBL/GenBank/DDBJ databases">
        <authorList>
            <person name="Jackson K.R."/>
            <person name="Lunt B.L."/>
            <person name="Fisher J.N.B."/>
            <person name="Gardner A.V."/>
            <person name="Bailey M.E."/>
            <person name="Deus L.M."/>
            <person name="Earl A.S."/>
            <person name="Gibby P.D."/>
            <person name="Hartmann K.A."/>
            <person name="Liu J.E."/>
            <person name="Manci A.M."/>
            <person name="Nielsen D.A."/>
            <person name="Solomon M.B."/>
            <person name="Breakwell D.P."/>
            <person name="Burnett S.H."/>
            <person name="Grose J.H."/>
        </authorList>
    </citation>
    <scope>NUCLEOTIDE SEQUENCE</scope>
</reference>
<feature type="compositionally biased region" description="Basic and acidic residues" evidence="1">
    <location>
        <begin position="41"/>
        <end position="54"/>
    </location>
</feature>
<evidence type="ECO:0000313" key="2">
    <source>
        <dbReference type="EMBL" id="CUR62587.1"/>
    </source>
</evidence>
<dbReference type="AlphaFoldDB" id="A0A0S4L070"/>
<gene>
    <name evidence="2" type="primary">Actin</name>
</gene>
<sequence length="54" mass="6325">MPNSSNATRPYGIFFLNPKLLTRYGFCRISQNPLQQLQEGEFGHQKKPDPHHRE</sequence>
<name>A0A0S4L070_9TELE</name>
<feature type="region of interest" description="Disordered" evidence="1">
    <location>
        <begin position="35"/>
        <end position="54"/>
    </location>
</feature>
<evidence type="ECO:0000256" key="1">
    <source>
        <dbReference type="SAM" id="MobiDB-lite"/>
    </source>
</evidence>